<evidence type="ECO:0000313" key="2">
    <source>
        <dbReference type="EMBL" id="QSJ04007.1"/>
    </source>
</evidence>
<sequence length="409" mass="46431">MQKFSAFQYIKLDIANSFGLDKDLFEERLNWFEQNKMQLASLVDSADEPAQFYAGTLAYEDTKAGKPTGYLVGMDATASGLQCMAALTGCKVTARSVNMIDPDCRKDVYTDGYHAMIALLDGKMDKFERAQTKDATMTHFYGSQANPRKLFGENSIELQKFYEMVNIVAPGANMLRQDLIDIWQPFANQHMWVLPDGFTAIVKVMSMVEESFEVNELNSSFTHRYWINKGTATGLSLAANVIHSVDGFVVREMNRRANYDVDMIKRVYSALTGGTSHVYIKDEDVHTEKLKRLVGLAEAHKMVSVVLAEHITHSNVDMVPLWIKRELIRIIEQMLNHKPFALIAIHDCFKCHALYMNEVRQNYIDIFADMADSHMLSCMIGQIVGKRVPVRKLSTDLSKDIRNSNYMLS</sequence>
<dbReference type="InterPro" id="IPR043502">
    <property type="entry name" value="DNA/RNA_pol_sf"/>
</dbReference>
<dbReference type="Proteomes" id="UP000662760">
    <property type="component" value="Segment"/>
</dbReference>
<dbReference type="Gene3D" id="1.10.287.280">
    <property type="match status" value="1"/>
</dbReference>
<feature type="domain" description="DNA-directed RNA polymerase C-terminal" evidence="1">
    <location>
        <begin position="6"/>
        <end position="142"/>
    </location>
</feature>
<dbReference type="EMBL" id="MW544066">
    <property type="protein sequence ID" value="QSJ04007.1"/>
    <property type="molecule type" value="Genomic_DNA"/>
</dbReference>
<dbReference type="InterPro" id="IPR046950">
    <property type="entry name" value="DNA-dir_Rpol_C_phage-type"/>
</dbReference>
<keyword evidence="3" id="KW-1185">Reference proteome</keyword>
<reference evidence="2" key="1">
    <citation type="submission" date="2021-01" db="EMBL/GenBank/DDBJ databases">
        <authorList>
            <person name="Shang Y."/>
        </authorList>
    </citation>
    <scope>NUCLEOTIDE SEQUENCE</scope>
</reference>
<dbReference type="RefSeq" id="YP_010115041.1">
    <property type="nucleotide sequence ID" value="NC_055921.1"/>
</dbReference>
<accession>A0A898KA30</accession>
<organism evidence="2 3">
    <name type="scientific">Salmonella phage vB_SalP_TR2</name>
    <dbReference type="NCBI Taxonomy" id="2812854"/>
    <lineage>
        <taxon>Viruses</taxon>
        <taxon>Duplodnaviria</taxon>
        <taxon>Heunggongvirae</taxon>
        <taxon>Uroviricota</taxon>
        <taxon>Caudoviricetes</taxon>
        <taxon>Schitoviridae</taxon>
        <taxon>Triduovirus</taxon>
        <taxon>Triduovirus Tr2</taxon>
    </lineage>
</organism>
<name>A0A898KA30_9CAUD</name>
<evidence type="ECO:0000259" key="1">
    <source>
        <dbReference type="Pfam" id="PF00940"/>
    </source>
</evidence>
<protein>
    <recommendedName>
        <fullName evidence="1">DNA-directed RNA polymerase C-terminal domain-containing protein</fullName>
    </recommendedName>
</protein>
<dbReference type="SUPFAM" id="SSF56672">
    <property type="entry name" value="DNA/RNA polymerases"/>
    <property type="match status" value="1"/>
</dbReference>
<dbReference type="GeneID" id="65133645"/>
<dbReference type="Pfam" id="PF00940">
    <property type="entry name" value="RNA_pol"/>
    <property type="match status" value="1"/>
</dbReference>
<dbReference type="KEGG" id="vg:65133645"/>
<evidence type="ECO:0000313" key="3">
    <source>
        <dbReference type="Proteomes" id="UP000662760"/>
    </source>
</evidence>
<proteinExistence type="predicted"/>